<evidence type="ECO:0000256" key="1">
    <source>
        <dbReference type="SAM" id="MobiDB-lite"/>
    </source>
</evidence>
<proteinExistence type="predicted"/>
<protein>
    <submittedName>
        <fullName evidence="2">Uncharacterized protein</fullName>
    </submittedName>
</protein>
<dbReference type="AlphaFoldDB" id="A0A382DWE5"/>
<feature type="region of interest" description="Disordered" evidence="1">
    <location>
        <begin position="1"/>
        <end position="22"/>
    </location>
</feature>
<feature type="compositionally biased region" description="Polar residues" evidence="1">
    <location>
        <begin position="13"/>
        <end position="22"/>
    </location>
</feature>
<evidence type="ECO:0000313" key="2">
    <source>
        <dbReference type="EMBL" id="SVB42459.1"/>
    </source>
</evidence>
<sequence>MNAVQDPGRNITGPKSGTDSNHNLAFIKDFSWALPIMKVHKTIASY</sequence>
<reference evidence="2" key="1">
    <citation type="submission" date="2018-05" db="EMBL/GenBank/DDBJ databases">
        <authorList>
            <person name="Lanie J.A."/>
            <person name="Ng W.-L."/>
            <person name="Kazmierczak K.M."/>
            <person name="Andrzejewski T.M."/>
            <person name="Davidsen T.M."/>
            <person name="Wayne K.J."/>
            <person name="Tettelin H."/>
            <person name="Glass J.I."/>
            <person name="Rusch D."/>
            <person name="Podicherti R."/>
            <person name="Tsui H.-C.T."/>
            <person name="Winkler M.E."/>
        </authorList>
    </citation>
    <scope>NUCLEOTIDE SEQUENCE</scope>
</reference>
<dbReference type="EMBL" id="UINC01041331">
    <property type="protein sequence ID" value="SVB42459.1"/>
    <property type="molecule type" value="Genomic_DNA"/>
</dbReference>
<accession>A0A382DWE5</accession>
<name>A0A382DWE5_9ZZZZ</name>
<organism evidence="2">
    <name type="scientific">marine metagenome</name>
    <dbReference type="NCBI Taxonomy" id="408172"/>
    <lineage>
        <taxon>unclassified sequences</taxon>
        <taxon>metagenomes</taxon>
        <taxon>ecological metagenomes</taxon>
    </lineage>
</organism>
<gene>
    <name evidence="2" type="ORF">METZ01_LOCUS195313</name>
</gene>